<dbReference type="InterPro" id="IPR008936">
    <property type="entry name" value="Rho_GTPase_activation_prot"/>
</dbReference>
<keyword evidence="1" id="KW-0343">GTPase activation</keyword>
<dbReference type="GO" id="GO:0007165">
    <property type="term" value="P:signal transduction"/>
    <property type="evidence" value="ECO:0007669"/>
    <property type="project" value="InterPro"/>
</dbReference>
<dbReference type="PANTHER" id="PTHR23176:SF134">
    <property type="entry name" value="RHO-TYPE GTPASE-ACTIVATING PROTEIN"/>
    <property type="match status" value="1"/>
</dbReference>
<reference evidence="4" key="1">
    <citation type="submission" date="2020-01" db="EMBL/GenBank/DDBJ databases">
        <title>Genome Sequencing of Three Apophysomyces-Like Fungal Strains Confirms a Novel Fungal Genus in the Mucoromycota with divergent Burkholderia-like Endosymbiotic Bacteria.</title>
        <authorList>
            <person name="Stajich J.E."/>
            <person name="Macias A.M."/>
            <person name="Carter-House D."/>
            <person name="Lovett B."/>
            <person name="Kasson L.R."/>
            <person name="Berry K."/>
            <person name="Grigoriev I."/>
            <person name="Chang Y."/>
            <person name="Spatafora J."/>
            <person name="Kasson M.T."/>
        </authorList>
    </citation>
    <scope>NUCLEOTIDE SEQUENCE</scope>
    <source>
        <strain evidence="4">NRRL A-21654</strain>
    </source>
</reference>
<feature type="compositionally biased region" description="Acidic residues" evidence="2">
    <location>
        <begin position="594"/>
        <end position="608"/>
    </location>
</feature>
<sequence>MTTAFPVDDELEKQVYAHSATIDGAMKSSLKDIDKLAKYLQQRIELEEGYQENLARIILDLKAPDKDTKHTQGIQKPVNDYIHMSDALQTARTEFIQTMKTQLKTLTQLKEQQDRLRRQHKKNMMTIGTQYLQTRTQELPLAREAYTQKWEEIDRYQSSTGNVISPISPSTPVAKINRSTSITGTMSEAPKHEESDRGTFSMDDERSSAISLAMAANSIHNKPAEGTAQSPHRRIERFMNKFSYLTHHHDHSRHNVRVAKLKVEAHEADVHYRKVIRRLDLLNKKHKAANEYSLSALQSQLLEKSSVMKEVLNVMLSIELKQIKRTQEAIQSMQANVSAINPEEERRVFDEALKAQNFPEVLPIYYIHHQLGICKDLIFGMSLLEYAQQRGRSPPLIVIKCIEAIERLGGLQKEGIYRISGKQSNIEKIKRSFERDEESLVFGENDVPEDVFSIASTLKVYLRELETPLFPFTLADRVTYSQTDKELRLMNLLTRILKLPTGNYDTLKALVEHLVKLEGFVEKNKMSVKNLSLIFTPAIFQDHNQARSPGEWYADCVLEDLLLNHRTLFAEKDLHGASAITGKIDYGFERGQEDELNLPSPDSDDSPAEYERDVSKKSLGSLREQDSIATVNRESIPTQTSSLATINTPSELPTADPSPPIKKPNPSSQQQPRGTDRQKKFRTVSQDRGLKVDTRVSQSQNSSVYVEQDTERILSDSPIEADDIQQVSITTASATVASFGWLPQAAETGVSIDNHVTSLHRSSTTGKSAASKRKPDVTPATPVNIS</sequence>
<evidence type="ECO:0000313" key="5">
    <source>
        <dbReference type="Proteomes" id="UP000605846"/>
    </source>
</evidence>
<dbReference type="SMART" id="SM00324">
    <property type="entry name" value="RhoGAP"/>
    <property type="match status" value="1"/>
</dbReference>
<feature type="region of interest" description="Disordered" evidence="2">
    <location>
        <begin position="593"/>
        <end position="709"/>
    </location>
</feature>
<dbReference type="InterPro" id="IPR027267">
    <property type="entry name" value="AH/BAR_dom_sf"/>
</dbReference>
<evidence type="ECO:0000256" key="2">
    <source>
        <dbReference type="SAM" id="MobiDB-lite"/>
    </source>
</evidence>
<feature type="compositionally biased region" description="Polar residues" evidence="2">
    <location>
        <begin position="627"/>
        <end position="651"/>
    </location>
</feature>
<comment type="caution">
    <text evidence="4">The sequence shown here is derived from an EMBL/GenBank/DDBJ whole genome shotgun (WGS) entry which is preliminary data.</text>
</comment>
<dbReference type="InterPro" id="IPR000198">
    <property type="entry name" value="RhoGAP_dom"/>
</dbReference>
<evidence type="ECO:0000313" key="4">
    <source>
        <dbReference type="EMBL" id="KAF7728282.1"/>
    </source>
</evidence>
<dbReference type="AlphaFoldDB" id="A0A8H7BW21"/>
<dbReference type="GO" id="GO:0005096">
    <property type="term" value="F:GTPase activator activity"/>
    <property type="evidence" value="ECO:0007669"/>
    <property type="project" value="UniProtKB-KW"/>
</dbReference>
<organism evidence="4 5">
    <name type="scientific">Apophysomyces ossiformis</name>
    <dbReference type="NCBI Taxonomy" id="679940"/>
    <lineage>
        <taxon>Eukaryota</taxon>
        <taxon>Fungi</taxon>
        <taxon>Fungi incertae sedis</taxon>
        <taxon>Mucoromycota</taxon>
        <taxon>Mucoromycotina</taxon>
        <taxon>Mucoromycetes</taxon>
        <taxon>Mucorales</taxon>
        <taxon>Mucorineae</taxon>
        <taxon>Mucoraceae</taxon>
        <taxon>Apophysomyces</taxon>
    </lineage>
</organism>
<dbReference type="OrthoDB" id="79452at2759"/>
<proteinExistence type="predicted"/>
<dbReference type="GO" id="GO:0005737">
    <property type="term" value="C:cytoplasm"/>
    <property type="evidence" value="ECO:0007669"/>
    <property type="project" value="TreeGrafter"/>
</dbReference>
<name>A0A8H7BW21_9FUNG</name>
<dbReference type="PANTHER" id="PTHR23176">
    <property type="entry name" value="RHO/RAC/CDC GTPASE-ACTIVATING PROTEIN"/>
    <property type="match status" value="1"/>
</dbReference>
<feature type="region of interest" description="Disordered" evidence="2">
    <location>
        <begin position="757"/>
        <end position="786"/>
    </location>
</feature>
<dbReference type="InterPro" id="IPR050729">
    <property type="entry name" value="Rho-GAP"/>
</dbReference>
<dbReference type="Proteomes" id="UP000605846">
    <property type="component" value="Unassembled WGS sequence"/>
</dbReference>
<feature type="compositionally biased region" description="Polar residues" evidence="2">
    <location>
        <begin position="757"/>
        <end position="768"/>
    </location>
</feature>
<feature type="compositionally biased region" description="Polar residues" evidence="2">
    <location>
        <begin position="695"/>
        <end position="705"/>
    </location>
</feature>
<dbReference type="CDD" id="cd00159">
    <property type="entry name" value="RhoGAP"/>
    <property type="match status" value="1"/>
</dbReference>
<evidence type="ECO:0000259" key="3">
    <source>
        <dbReference type="PROSITE" id="PS50238"/>
    </source>
</evidence>
<dbReference type="Pfam" id="PF00620">
    <property type="entry name" value="RhoGAP"/>
    <property type="match status" value="1"/>
</dbReference>
<gene>
    <name evidence="4" type="ORF">EC973_006456</name>
</gene>
<dbReference type="Gene3D" id="1.10.555.10">
    <property type="entry name" value="Rho GTPase activation protein"/>
    <property type="match status" value="1"/>
</dbReference>
<dbReference type="PROSITE" id="PS50238">
    <property type="entry name" value="RHOGAP"/>
    <property type="match status" value="1"/>
</dbReference>
<keyword evidence="5" id="KW-1185">Reference proteome</keyword>
<dbReference type="SUPFAM" id="SSF103657">
    <property type="entry name" value="BAR/IMD domain-like"/>
    <property type="match status" value="1"/>
</dbReference>
<protein>
    <recommendedName>
        <fullName evidence="3">Rho-GAP domain-containing protein</fullName>
    </recommendedName>
</protein>
<feature type="domain" description="Rho-GAP" evidence="3">
    <location>
        <begin position="381"/>
        <end position="569"/>
    </location>
</feature>
<dbReference type="SUPFAM" id="SSF48350">
    <property type="entry name" value="GTPase activation domain, GAP"/>
    <property type="match status" value="1"/>
</dbReference>
<evidence type="ECO:0000256" key="1">
    <source>
        <dbReference type="ARBA" id="ARBA00022468"/>
    </source>
</evidence>
<dbReference type="Gene3D" id="1.20.1270.60">
    <property type="entry name" value="Arfaptin homology (AH) domain/BAR domain"/>
    <property type="match status" value="1"/>
</dbReference>
<accession>A0A8H7BW21</accession>
<dbReference type="EMBL" id="JABAYA010000040">
    <property type="protein sequence ID" value="KAF7728282.1"/>
    <property type="molecule type" value="Genomic_DNA"/>
</dbReference>